<keyword evidence="1" id="KW-0472">Membrane</keyword>
<organism evidence="3 4">
    <name type="scientific">Gaoshiqia sediminis</name>
    <dbReference type="NCBI Taxonomy" id="2986998"/>
    <lineage>
        <taxon>Bacteria</taxon>
        <taxon>Pseudomonadati</taxon>
        <taxon>Bacteroidota</taxon>
        <taxon>Bacteroidia</taxon>
        <taxon>Marinilabiliales</taxon>
        <taxon>Prolixibacteraceae</taxon>
        <taxon>Gaoshiqia</taxon>
    </lineage>
</organism>
<feature type="domain" description="EamA" evidence="2">
    <location>
        <begin position="159"/>
        <end position="289"/>
    </location>
</feature>
<dbReference type="SUPFAM" id="SSF103481">
    <property type="entry name" value="Multidrug resistance efflux transporter EmrE"/>
    <property type="match status" value="2"/>
</dbReference>
<feature type="transmembrane region" description="Helical" evidence="1">
    <location>
        <begin position="127"/>
        <end position="147"/>
    </location>
</feature>
<feature type="transmembrane region" description="Helical" evidence="1">
    <location>
        <begin position="38"/>
        <end position="55"/>
    </location>
</feature>
<name>A0AA41YDS2_9BACT</name>
<sequence length="299" mass="32824">MNKDRIKGYLFAVIATVTFSNIYIFSKAALNEVHLVQFGLYWFFIALLLNGAWLLKSGHGKQLFSLSGKQYRILLILGILEILTTTSFFLSIKIIPDPAVTSFLGNFYPVILTGMGILFLNERFSWLEGMGGLFALAGAFIISYQGGTSLADLFIPGTGVVLINAIFASVASLVVKVNVRNMSPELMNTNRSLWLFVYALIAILVSGQPLEIPGPALLNIALGATLGDFIGILTIYYSFRYIEVSKSSIVQSLKGIFVLAGSYLYFKTLPLEHQLAGGFLTVIGVFFISVAKTRLFARK</sequence>
<proteinExistence type="predicted"/>
<feature type="transmembrane region" description="Helical" evidence="1">
    <location>
        <begin position="278"/>
        <end position="297"/>
    </location>
</feature>
<dbReference type="InterPro" id="IPR000620">
    <property type="entry name" value="EamA_dom"/>
</dbReference>
<dbReference type="Proteomes" id="UP001163821">
    <property type="component" value="Unassembled WGS sequence"/>
</dbReference>
<feature type="transmembrane region" description="Helical" evidence="1">
    <location>
        <begin position="249"/>
        <end position="266"/>
    </location>
</feature>
<comment type="caution">
    <text evidence="3">The sequence shown here is derived from an EMBL/GenBank/DDBJ whole genome shotgun (WGS) entry which is preliminary data.</text>
</comment>
<evidence type="ECO:0000259" key="2">
    <source>
        <dbReference type="Pfam" id="PF00892"/>
    </source>
</evidence>
<reference evidence="3" key="1">
    <citation type="submission" date="2022-10" db="EMBL/GenBank/DDBJ databases">
        <title>Gaoshiqiia sediminis gen. nov., sp. nov., isolated from coastal sediment.</title>
        <authorList>
            <person name="Yu W.X."/>
            <person name="Mu D.S."/>
            <person name="Du J.Z."/>
            <person name="Liang Y.Q."/>
        </authorList>
    </citation>
    <scope>NUCLEOTIDE SEQUENCE</scope>
    <source>
        <strain evidence="3">A06</strain>
    </source>
</reference>
<feature type="transmembrane region" description="Helical" evidence="1">
    <location>
        <begin position="75"/>
        <end position="95"/>
    </location>
</feature>
<keyword evidence="1" id="KW-0812">Transmembrane</keyword>
<feature type="transmembrane region" description="Helical" evidence="1">
    <location>
        <begin position="9"/>
        <end position="26"/>
    </location>
</feature>
<feature type="transmembrane region" description="Helical" evidence="1">
    <location>
        <begin position="153"/>
        <end position="179"/>
    </location>
</feature>
<evidence type="ECO:0000256" key="1">
    <source>
        <dbReference type="SAM" id="Phobius"/>
    </source>
</evidence>
<dbReference type="InterPro" id="IPR037185">
    <property type="entry name" value="EmrE-like"/>
</dbReference>
<keyword evidence="4" id="KW-1185">Reference proteome</keyword>
<feature type="transmembrane region" description="Helical" evidence="1">
    <location>
        <begin position="191"/>
        <end position="210"/>
    </location>
</feature>
<feature type="transmembrane region" description="Helical" evidence="1">
    <location>
        <begin position="216"/>
        <end position="237"/>
    </location>
</feature>
<dbReference type="Pfam" id="PF00892">
    <property type="entry name" value="EamA"/>
    <property type="match status" value="2"/>
</dbReference>
<dbReference type="GO" id="GO:0016020">
    <property type="term" value="C:membrane"/>
    <property type="evidence" value="ECO:0007669"/>
    <property type="project" value="InterPro"/>
</dbReference>
<evidence type="ECO:0000313" key="4">
    <source>
        <dbReference type="Proteomes" id="UP001163821"/>
    </source>
</evidence>
<keyword evidence="1" id="KW-1133">Transmembrane helix</keyword>
<protein>
    <submittedName>
        <fullName evidence="3">DMT family transporter</fullName>
    </submittedName>
</protein>
<dbReference type="EMBL" id="JAPAAF010000019">
    <property type="protein sequence ID" value="MCW0483627.1"/>
    <property type="molecule type" value="Genomic_DNA"/>
</dbReference>
<dbReference type="PANTHER" id="PTHR22911:SF137">
    <property type="entry name" value="SOLUTE CARRIER FAMILY 35 MEMBER G2-RELATED"/>
    <property type="match status" value="1"/>
</dbReference>
<evidence type="ECO:0000313" key="3">
    <source>
        <dbReference type="EMBL" id="MCW0483627.1"/>
    </source>
</evidence>
<dbReference type="RefSeq" id="WP_282592229.1">
    <property type="nucleotide sequence ID" value="NZ_JAPAAF010000019.1"/>
</dbReference>
<feature type="domain" description="EamA" evidence="2">
    <location>
        <begin position="7"/>
        <end position="143"/>
    </location>
</feature>
<gene>
    <name evidence="3" type="ORF">N2K84_12860</name>
</gene>
<feature type="transmembrane region" description="Helical" evidence="1">
    <location>
        <begin position="101"/>
        <end position="120"/>
    </location>
</feature>
<accession>A0AA41YDS2</accession>
<dbReference type="AlphaFoldDB" id="A0AA41YDS2"/>
<dbReference type="PANTHER" id="PTHR22911">
    <property type="entry name" value="ACYL-MALONYL CONDENSING ENZYME-RELATED"/>
    <property type="match status" value="1"/>
</dbReference>